<dbReference type="Proteomes" id="UP001501496">
    <property type="component" value="Unassembled WGS sequence"/>
</dbReference>
<gene>
    <name evidence="1" type="ORF">GCM10022291_07710</name>
</gene>
<name>A0ABP8C2N9_9FLAO</name>
<reference evidence="2" key="1">
    <citation type="journal article" date="2019" name="Int. J. Syst. Evol. Microbiol.">
        <title>The Global Catalogue of Microorganisms (GCM) 10K type strain sequencing project: providing services to taxonomists for standard genome sequencing and annotation.</title>
        <authorList>
            <consortium name="The Broad Institute Genomics Platform"/>
            <consortium name="The Broad Institute Genome Sequencing Center for Infectious Disease"/>
            <person name="Wu L."/>
            <person name="Ma J."/>
        </authorList>
    </citation>
    <scope>NUCLEOTIDE SEQUENCE [LARGE SCALE GENOMIC DNA]</scope>
    <source>
        <strain evidence="2">JCM 17630</strain>
    </source>
</reference>
<organism evidence="1 2">
    <name type="scientific">Postechiella marina</name>
    <dbReference type="NCBI Taxonomy" id="943941"/>
    <lineage>
        <taxon>Bacteria</taxon>
        <taxon>Pseudomonadati</taxon>
        <taxon>Bacteroidota</taxon>
        <taxon>Flavobacteriia</taxon>
        <taxon>Flavobacteriales</taxon>
        <taxon>Flavobacteriaceae</taxon>
        <taxon>Postechiella</taxon>
    </lineage>
</organism>
<dbReference type="PANTHER" id="PTHR30565">
    <property type="entry name" value="PROTEIN YCIF"/>
    <property type="match status" value="1"/>
</dbReference>
<dbReference type="PANTHER" id="PTHR30565:SF9">
    <property type="entry name" value="PROTEIN YCIF"/>
    <property type="match status" value="1"/>
</dbReference>
<dbReference type="InterPro" id="IPR047114">
    <property type="entry name" value="YciF"/>
</dbReference>
<comment type="caution">
    <text evidence="1">The sequence shown here is derived from an EMBL/GenBank/DDBJ whole genome shotgun (WGS) entry which is preliminary data.</text>
</comment>
<dbReference type="InterPro" id="IPR009078">
    <property type="entry name" value="Ferritin-like_SF"/>
</dbReference>
<dbReference type="InterPro" id="IPR012347">
    <property type="entry name" value="Ferritin-like"/>
</dbReference>
<evidence type="ECO:0000313" key="2">
    <source>
        <dbReference type="Proteomes" id="UP001501496"/>
    </source>
</evidence>
<dbReference type="EMBL" id="BAABCA010000002">
    <property type="protein sequence ID" value="GAA4232601.1"/>
    <property type="molecule type" value="Genomic_DNA"/>
</dbReference>
<protein>
    <submittedName>
        <fullName evidence="1">Uncharacterized protein</fullName>
    </submittedName>
</protein>
<accession>A0ABP8C2N9</accession>
<dbReference type="Pfam" id="PF05974">
    <property type="entry name" value="DUF892"/>
    <property type="match status" value="1"/>
</dbReference>
<dbReference type="Gene3D" id="1.20.1260.10">
    <property type="match status" value="1"/>
</dbReference>
<dbReference type="SUPFAM" id="SSF47240">
    <property type="entry name" value="Ferritin-like"/>
    <property type="match status" value="1"/>
</dbReference>
<proteinExistence type="predicted"/>
<dbReference type="InterPro" id="IPR010287">
    <property type="entry name" value="DUF892_YciF-like"/>
</dbReference>
<keyword evidence="2" id="KW-1185">Reference proteome</keyword>
<evidence type="ECO:0000313" key="1">
    <source>
        <dbReference type="EMBL" id="GAA4232601.1"/>
    </source>
</evidence>
<sequence>MKEIRMKSIETQTLLNQQIQDLYFLELESKNVLPKFKKASKDYVLKAALEDQYITLNSNLHDLEQLAKKENIDLLQNECQGLKGIISKSELYLEEGPVSDSGILSHIDRINQYKTAVYNAAVRFAKELNYKALYKDLENITNFTYNINDRLARIADNQSDGHILENL</sequence>